<protein>
    <submittedName>
        <fullName evidence="2">Uncharacterized protein</fullName>
    </submittedName>
</protein>
<organism evidence="2">
    <name type="scientific">Lepeophtheirus salmonis</name>
    <name type="common">Salmon louse</name>
    <name type="synonym">Caligus salmonis</name>
    <dbReference type="NCBI Taxonomy" id="72036"/>
    <lineage>
        <taxon>Eukaryota</taxon>
        <taxon>Metazoa</taxon>
        <taxon>Ecdysozoa</taxon>
        <taxon>Arthropoda</taxon>
        <taxon>Crustacea</taxon>
        <taxon>Multicrustacea</taxon>
        <taxon>Hexanauplia</taxon>
        <taxon>Copepoda</taxon>
        <taxon>Siphonostomatoida</taxon>
        <taxon>Caligidae</taxon>
        <taxon>Lepeophtheirus</taxon>
    </lineage>
</organism>
<sequence length="65" mass="7404">FSFFTPSSWASPRPLSTSSVSPKCSSGRKTLSKNDKLDLEELKKTARDNPFFYTFGPLQPRFQFP</sequence>
<feature type="region of interest" description="Disordered" evidence="1">
    <location>
        <begin position="1"/>
        <end position="31"/>
    </location>
</feature>
<dbReference type="AlphaFoldDB" id="A0A0K2TCX5"/>
<reference evidence="2" key="1">
    <citation type="submission" date="2014-05" db="EMBL/GenBank/DDBJ databases">
        <authorList>
            <person name="Chronopoulou M."/>
        </authorList>
    </citation>
    <scope>NUCLEOTIDE SEQUENCE</scope>
    <source>
        <tissue evidence="2">Whole organism</tissue>
    </source>
</reference>
<name>A0A0K2TCX5_LEPSM</name>
<proteinExistence type="predicted"/>
<dbReference type="EMBL" id="HACA01006533">
    <property type="protein sequence ID" value="CDW23894.1"/>
    <property type="molecule type" value="Transcribed_RNA"/>
</dbReference>
<accession>A0A0K2TCX5</accession>
<feature type="non-terminal residue" evidence="2">
    <location>
        <position position="1"/>
    </location>
</feature>
<evidence type="ECO:0000313" key="2">
    <source>
        <dbReference type="EMBL" id="CDW23894.1"/>
    </source>
</evidence>
<feature type="compositionally biased region" description="Polar residues" evidence="1">
    <location>
        <begin position="1"/>
        <end position="29"/>
    </location>
</feature>
<evidence type="ECO:0000256" key="1">
    <source>
        <dbReference type="SAM" id="MobiDB-lite"/>
    </source>
</evidence>